<evidence type="ECO:0000313" key="2">
    <source>
        <dbReference type="EMBL" id="MDI3424098.1"/>
    </source>
</evidence>
<proteinExistence type="predicted"/>
<organism evidence="2 3">
    <name type="scientific">Streptomyces luteolus</name>
    <dbReference type="NCBI Taxonomy" id="3043615"/>
    <lineage>
        <taxon>Bacteria</taxon>
        <taxon>Bacillati</taxon>
        <taxon>Actinomycetota</taxon>
        <taxon>Actinomycetes</taxon>
        <taxon>Kitasatosporales</taxon>
        <taxon>Streptomycetaceae</taxon>
        <taxon>Streptomyces</taxon>
    </lineage>
</organism>
<dbReference type="Pfam" id="PF09981">
    <property type="entry name" value="DUF2218"/>
    <property type="match status" value="1"/>
</dbReference>
<feature type="compositionally biased region" description="Low complexity" evidence="1">
    <location>
        <begin position="100"/>
        <end position="111"/>
    </location>
</feature>
<comment type="caution">
    <text evidence="2">The sequence shown here is derived from an EMBL/GenBank/DDBJ whole genome shotgun (WGS) entry which is preliminary data.</text>
</comment>
<dbReference type="Gene3D" id="3.30.310.50">
    <property type="entry name" value="Alpha-D-phosphohexomutase, C-terminal domain"/>
    <property type="match status" value="1"/>
</dbReference>
<sequence>MTYHSQARVGTDRPHRYAKQLAAHLGRRIETAWDQESGQGRLVFPNGTGTLTAVDGALLLRVESNAREELASLEDVIARHLVRFGAKDELVVPWRRESAPTPTTQRTPSDTTDGHIEQAVE</sequence>
<dbReference type="InterPro" id="IPR014543">
    <property type="entry name" value="UCP028291"/>
</dbReference>
<name>A0ABT6T874_9ACTN</name>
<dbReference type="EMBL" id="JASCIS010000073">
    <property type="protein sequence ID" value="MDI3424098.1"/>
    <property type="molecule type" value="Genomic_DNA"/>
</dbReference>
<dbReference type="RefSeq" id="WP_282539921.1">
    <property type="nucleotide sequence ID" value="NZ_JASCIS010000073.1"/>
</dbReference>
<evidence type="ECO:0000313" key="3">
    <source>
        <dbReference type="Proteomes" id="UP001237105"/>
    </source>
</evidence>
<evidence type="ECO:0000256" key="1">
    <source>
        <dbReference type="SAM" id="MobiDB-lite"/>
    </source>
</evidence>
<gene>
    <name evidence="2" type="ORF">QIT00_37170</name>
</gene>
<feature type="compositionally biased region" description="Basic and acidic residues" evidence="1">
    <location>
        <begin position="112"/>
        <end position="121"/>
    </location>
</feature>
<protein>
    <submittedName>
        <fullName evidence="2">DUF2218 domain-containing protein</fullName>
    </submittedName>
</protein>
<accession>A0ABT6T874</accession>
<dbReference type="Proteomes" id="UP001237105">
    <property type="component" value="Unassembled WGS sequence"/>
</dbReference>
<keyword evidence="3" id="KW-1185">Reference proteome</keyword>
<feature type="region of interest" description="Disordered" evidence="1">
    <location>
        <begin position="95"/>
        <end position="121"/>
    </location>
</feature>
<reference evidence="2 3" key="1">
    <citation type="submission" date="2023-05" db="EMBL/GenBank/DDBJ databases">
        <title>Draft genome sequence of Streptomyces sp. B-S-A12 isolated from a cave soil in Thailand.</title>
        <authorList>
            <person name="Chamroensaksri N."/>
            <person name="Muangham S."/>
        </authorList>
    </citation>
    <scope>NUCLEOTIDE SEQUENCE [LARGE SCALE GENOMIC DNA]</scope>
    <source>
        <strain evidence="2 3">B-S-A12</strain>
    </source>
</reference>